<feature type="domain" description="HTH luxR-type" evidence="4">
    <location>
        <begin position="162"/>
        <end position="227"/>
    </location>
</feature>
<dbReference type="InterPro" id="IPR016032">
    <property type="entry name" value="Sig_transdc_resp-reg_C-effctor"/>
</dbReference>
<evidence type="ECO:0000256" key="2">
    <source>
        <dbReference type="ARBA" id="ARBA00023125"/>
    </source>
</evidence>
<dbReference type="AlphaFoldDB" id="A0A1E7K654"/>
<dbReference type="PATRIC" id="fig|943816.4.peg.3064"/>
<name>A0A1E7K654_9ACTN</name>
<sequence>MGERMTEIQEKPDSGDPTAARLAVAVHVEAEILRLGLRAMLPGLAPVEHAEEFTHSAALERALAGNRFHVLILSSSTNASASLGRLRHTHPGLRTLLLLDSADAASDSALARLPADGYLLREELTAAALERALRQLAADEMPMPLRLGRRLLSQAGESAHLLPARRVRLTAREYDVLAHLVAGLSNKQIARRLRISEHGVKRLVSSVLLKLGAANRTAAVVTAIKLGLID</sequence>
<evidence type="ECO:0000313" key="5">
    <source>
        <dbReference type="EMBL" id="OEU99375.1"/>
    </source>
</evidence>
<dbReference type="InterPro" id="IPR000792">
    <property type="entry name" value="Tscrpt_reg_LuxR_C"/>
</dbReference>
<keyword evidence="1" id="KW-0805">Transcription regulation</keyword>
<dbReference type="SUPFAM" id="SSF46894">
    <property type="entry name" value="C-terminal effector domain of the bipartite response regulators"/>
    <property type="match status" value="1"/>
</dbReference>
<dbReference type="GO" id="GO:0003677">
    <property type="term" value="F:DNA binding"/>
    <property type="evidence" value="ECO:0007669"/>
    <property type="project" value="UniProtKB-KW"/>
</dbReference>
<dbReference type="PROSITE" id="PS50043">
    <property type="entry name" value="HTH_LUXR_2"/>
    <property type="match status" value="1"/>
</dbReference>
<evidence type="ECO:0000256" key="1">
    <source>
        <dbReference type="ARBA" id="ARBA00023015"/>
    </source>
</evidence>
<gene>
    <name evidence="5" type="ORF">AN217_17880</name>
</gene>
<dbReference type="PANTHER" id="PTHR44688">
    <property type="entry name" value="DNA-BINDING TRANSCRIPTIONAL ACTIVATOR DEVR_DOSR"/>
    <property type="match status" value="1"/>
</dbReference>
<evidence type="ECO:0000256" key="3">
    <source>
        <dbReference type="ARBA" id="ARBA00023163"/>
    </source>
</evidence>
<dbReference type="Gene3D" id="3.40.50.2300">
    <property type="match status" value="1"/>
</dbReference>
<keyword evidence="2" id="KW-0238">DNA-binding</keyword>
<dbReference type="SMART" id="SM00421">
    <property type="entry name" value="HTH_LUXR"/>
    <property type="match status" value="1"/>
</dbReference>
<dbReference type="PRINTS" id="PR00038">
    <property type="entry name" value="HTHLUXR"/>
</dbReference>
<accession>A0A1E7K654</accession>
<proteinExistence type="predicted"/>
<reference evidence="5 6" key="1">
    <citation type="journal article" date="2016" name="Front. Microbiol.">
        <title>Comparative Genomics Analysis of Streptomyces Species Reveals Their Adaptation to the Marine Environment and Their Diversity at the Genomic Level.</title>
        <authorList>
            <person name="Tian X."/>
            <person name="Zhang Z."/>
            <person name="Yang T."/>
            <person name="Chen M."/>
            <person name="Li J."/>
            <person name="Chen F."/>
            <person name="Yang J."/>
            <person name="Li W."/>
            <person name="Zhang B."/>
            <person name="Zhang Z."/>
            <person name="Wu J."/>
            <person name="Zhang C."/>
            <person name="Long L."/>
            <person name="Xiao J."/>
        </authorList>
    </citation>
    <scope>NUCLEOTIDE SEQUENCE [LARGE SCALE GENOMIC DNA]</scope>
    <source>
        <strain evidence="5 6">SCSIO M10379</strain>
    </source>
</reference>
<comment type="caution">
    <text evidence="5">The sequence shown here is derived from an EMBL/GenBank/DDBJ whole genome shotgun (WGS) entry which is preliminary data.</text>
</comment>
<protein>
    <recommendedName>
        <fullName evidence="4">HTH luxR-type domain-containing protein</fullName>
    </recommendedName>
</protein>
<evidence type="ECO:0000259" key="4">
    <source>
        <dbReference type="PROSITE" id="PS50043"/>
    </source>
</evidence>
<dbReference type="Proteomes" id="UP000175829">
    <property type="component" value="Unassembled WGS sequence"/>
</dbReference>
<evidence type="ECO:0000313" key="6">
    <source>
        <dbReference type="Proteomes" id="UP000175829"/>
    </source>
</evidence>
<dbReference type="PANTHER" id="PTHR44688:SF16">
    <property type="entry name" value="DNA-BINDING TRANSCRIPTIONAL ACTIVATOR DEVR_DOSR"/>
    <property type="match status" value="1"/>
</dbReference>
<organism evidence="5 6">
    <name type="scientific">Streptomyces qinglanensis</name>
    <dbReference type="NCBI Taxonomy" id="943816"/>
    <lineage>
        <taxon>Bacteria</taxon>
        <taxon>Bacillati</taxon>
        <taxon>Actinomycetota</taxon>
        <taxon>Actinomycetes</taxon>
        <taxon>Kitasatosporales</taxon>
        <taxon>Streptomycetaceae</taxon>
        <taxon>Streptomyces</taxon>
    </lineage>
</organism>
<keyword evidence="3" id="KW-0804">Transcription</keyword>
<dbReference type="GO" id="GO:0006355">
    <property type="term" value="P:regulation of DNA-templated transcription"/>
    <property type="evidence" value="ECO:0007669"/>
    <property type="project" value="InterPro"/>
</dbReference>
<dbReference type="Pfam" id="PF00196">
    <property type="entry name" value="GerE"/>
    <property type="match status" value="1"/>
</dbReference>
<dbReference type="EMBL" id="LJGV01000022">
    <property type="protein sequence ID" value="OEU99375.1"/>
    <property type="molecule type" value="Genomic_DNA"/>
</dbReference>
<dbReference type="CDD" id="cd06170">
    <property type="entry name" value="LuxR_C_like"/>
    <property type="match status" value="1"/>
</dbReference>